<keyword evidence="9" id="KW-0732">Signal</keyword>
<keyword evidence="13" id="KW-1185">Reference proteome</keyword>
<keyword evidence="5" id="KW-0325">Glycoprotein</keyword>
<feature type="domain" description="Ig-like" evidence="10">
    <location>
        <begin position="245"/>
        <end position="332"/>
    </location>
</feature>
<protein>
    <recommendedName>
        <fullName evidence="14">Nephrin</fullName>
    </recommendedName>
</protein>
<evidence type="ECO:0000313" key="12">
    <source>
        <dbReference type="EMBL" id="KAI9565422.1"/>
    </source>
</evidence>
<dbReference type="InterPro" id="IPR036116">
    <property type="entry name" value="FN3_sf"/>
</dbReference>
<evidence type="ECO:0000259" key="11">
    <source>
        <dbReference type="PROSITE" id="PS50853"/>
    </source>
</evidence>
<dbReference type="InterPro" id="IPR013783">
    <property type="entry name" value="Ig-like_fold"/>
</dbReference>
<dbReference type="InterPro" id="IPR013098">
    <property type="entry name" value="Ig_I-set"/>
</dbReference>
<evidence type="ECO:0000256" key="3">
    <source>
        <dbReference type="ARBA" id="ARBA00023136"/>
    </source>
</evidence>
<comment type="caution">
    <text evidence="12">The sequence shown here is derived from an EMBL/GenBank/DDBJ whole genome shotgun (WGS) entry which is preliminary data.</text>
</comment>
<gene>
    <name evidence="12" type="ORF">GHT06_009213</name>
</gene>
<evidence type="ECO:0000256" key="5">
    <source>
        <dbReference type="ARBA" id="ARBA00023180"/>
    </source>
</evidence>
<evidence type="ECO:0000256" key="6">
    <source>
        <dbReference type="ARBA" id="ARBA00023319"/>
    </source>
</evidence>
<evidence type="ECO:0008006" key="14">
    <source>
        <dbReference type="Google" id="ProtNLM"/>
    </source>
</evidence>
<accession>A0AAD5L3N5</accession>
<feature type="region of interest" description="Disordered" evidence="7">
    <location>
        <begin position="1107"/>
        <end position="1131"/>
    </location>
</feature>
<evidence type="ECO:0000256" key="4">
    <source>
        <dbReference type="ARBA" id="ARBA00023157"/>
    </source>
</evidence>
<sequence>MDWQSTRMLHLSLCLLLITLLSTSCDGQQQQQYFTERPQNTSVREGQMAVLRCKVGNQQGRAQWTKDGFALGFERTIPSFPRYTIMGSEEQGEHNIRIENATLDDDAEYQCQVGPRGLSKPIRADAQLTVLIPPSSVEIVDYVAGSRIMSREGEELLLQCLVRNAKPAAEIVWFKRNVEIKSDRIENTTSDAELPRRFDTRSKLTIRAQPDDNEADYICEARHPALIAPKRASVALNIQYPPGPPEIIGYTEGETVRMGQEVKLECISRGGNPLAQIVWYKNEVKIDHAYETTGRESRNVHIFRAEASDNNARFRCEASNALTATPMKAEITLTVHFGPKTVTVTGPSEAKVNDTVSLECSTTNSNPAARITWVLDGREVRENGSRIATSPDGGWVSSSNLTTTIRATGRNVTVSCHAIVADLAQRVAETKIISVVYPPEAPSISGMRDRTIRDNSFYQMNCMSMGGNPPATLKWFLSGSRKEIKANYTTHGSVAQSLLEMQAKREDNGKELRCEASNPALEGSLVDSTTIRIEFAPKQLTVKVRPEKLRPGQMVTITCESDSSNPVSRLTWLRGNGQVIQPAGNSTVPGAYSGIVSKSTLQMEVTPELHGVVITCQATNGIGPQIHDAITLEVLYKPQFQQPTDYSVDVIEGEPAIVNLTARANPSEMTYKWFRDGTAIKQLKEANAYDRITFDGPLLNLTVVRRDDKGEYKCDATNAEGSRSHTVRLNVQYPASIVQARSTVMINEGSDAEFECRATGNPLTTTTVFWRRAGFDMDGRTSQTPGVGVAYLLVREITRNDTGAFECVANNGIGQESIEQTWLVVKYKPVMDDSPQLTKAAGDEGQLAKLVCRAQGAPNISFGWSREGTPLTPSDKYSFSTRQVDIVTWESTMSVSNVRSRDYGLYDCVARNEMGTNTAKVVLSGTSRPDPPLALHVVNVTHDSVYLSWRSGFDGGLFQSYRLRYRQIGNEFYKYADVYPTNVTAFTLGGLALGTEYLFGIMAFNNLGESNYTQDIVKARTSSETPPSGQKPRDLEVRPGDMPKVLIIVITIVGTALLVLNVALIACFVRRRHRKRLAKAMSSEGGSSKSATIEMYAPSSYNETVNGETLSSISEKSESYSQNGSHSDYAPEDASKVAVSTYLIDQADGQVAYGSYRVAANNPAQAGSGHGTLSRPPKSVNFDMGEDNYIDTLRRNAYTQGNEAMYGKSRMVTPISPHSDAYYGVNANSPVNYPPAPHPSFHTTGTNHRYNPLSEPTGNHGSHSPYTPMGTLNIPAANGVYGPSPSSSGRASALPVNLPLPLPMSMQGHGQFSSFNPSEGPSPIMEATAQFSGPSLATVRSLETEGHLV</sequence>
<dbReference type="PANTHER" id="PTHR11640">
    <property type="entry name" value="NEPHRIN"/>
    <property type="match status" value="1"/>
</dbReference>
<dbReference type="SUPFAM" id="SSF49265">
    <property type="entry name" value="Fibronectin type III"/>
    <property type="match status" value="1"/>
</dbReference>
<dbReference type="PROSITE" id="PS00290">
    <property type="entry name" value="IG_MHC"/>
    <property type="match status" value="1"/>
</dbReference>
<feature type="domain" description="Ig-like" evidence="10">
    <location>
        <begin position="638"/>
        <end position="730"/>
    </location>
</feature>
<keyword evidence="2" id="KW-0677">Repeat</keyword>
<dbReference type="InterPro" id="IPR013162">
    <property type="entry name" value="CD80_C2-set"/>
</dbReference>
<evidence type="ECO:0000256" key="2">
    <source>
        <dbReference type="ARBA" id="ARBA00022737"/>
    </source>
</evidence>
<dbReference type="PROSITE" id="PS50835">
    <property type="entry name" value="IG_LIKE"/>
    <property type="match status" value="9"/>
</dbReference>
<feature type="domain" description="Ig-like" evidence="10">
    <location>
        <begin position="734"/>
        <end position="819"/>
    </location>
</feature>
<feature type="domain" description="Fibronectin type-III" evidence="11">
    <location>
        <begin position="931"/>
        <end position="1024"/>
    </location>
</feature>
<dbReference type="InterPro" id="IPR003961">
    <property type="entry name" value="FN3_dom"/>
</dbReference>
<dbReference type="GO" id="GO:0098609">
    <property type="term" value="P:cell-cell adhesion"/>
    <property type="evidence" value="ECO:0007669"/>
    <property type="project" value="TreeGrafter"/>
</dbReference>
<evidence type="ECO:0000256" key="1">
    <source>
        <dbReference type="ARBA" id="ARBA00004479"/>
    </source>
</evidence>
<dbReference type="InterPro" id="IPR003599">
    <property type="entry name" value="Ig_sub"/>
</dbReference>
<dbReference type="SUPFAM" id="SSF48726">
    <property type="entry name" value="Immunoglobulin"/>
    <property type="match status" value="9"/>
</dbReference>
<dbReference type="Pfam" id="PF08205">
    <property type="entry name" value="C2-set_2"/>
    <property type="match status" value="4"/>
</dbReference>
<feature type="transmembrane region" description="Helical" evidence="8">
    <location>
        <begin position="1045"/>
        <end position="1069"/>
    </location>
</feature>
<evidence type="ECO:0000313" key="13">
    <source>
        <dbReference type="Proteomes" id="UP000820818"/>
    </source>
</evidence>
<proteinExistence type="predicted"/>
<dbReference type="SMART" id="SM00408">
    <property type="entry name" value="IGc2"/>
    <property type="match status" value="7"/>
</dbReference>
<feature type="domain" description="Ig-like" evidence="10">
    <location>
        <begin position="339"/>
        <end position="434"/>
    </location>
</feature>
<feature type="domain" description="Ig-like" evidence="10">
    <location>
        <begin position="835"/>
        <end position="924"/>
    </location>
</feature>
<feature type="region of interest" description="Disordered" evidence="7">
    <location>
        <begin position="1237"/>
        <end position="1269"/>
    </location>
</feature>
<dbReference type="SMART" id="SM00060">
    <property type="entry name" value="FN3"/>
    <property type="match status" value="1"/>
</dbReference>
<dbReference type="PROSITE" id="PS50853">
    <property type="entry name" value="FN3"/>
    <property type="match status" value="1"/>
</dbReference>
<keyword evidence="6" id="KW-0393">Immunoglobulin domain</keyword>
<dbReference type="PANTHER" id="PTHR11640:SF136">
    <property type="entry name" value="NEPHRIN"/>
    <property type="match status" value="1"/>
</dbReference>
<evidence type="ECO:0000259" key="10">
    <source>
        <dbReference type="PROSITE" id="PS50835"/>
    </source>
</evidence>
<dbReference type="Pfam" id="PF00041">
    <property type="entry name" value="fn3"/>
    <property type="match status" value="1"/>
</dbReference>
<dbReference type="Gene3D" id="2.60.40.10">
    <property type="entry name" value="Immunoglobulins"/>
    <property type="match status" value="10"/>
</dbReference>
<organism evidence="12 13">
    <name type="scientific">Daphnia sinensis</name>
    <dbReference type="NCBI Taxonomy" id="1820382"/>
    <lineage>
        <taxon>Eukaryota</taxon>
        <taxon>Metazoa</taxon>
        <taxon>Ecdysozoa</taxon>
        <taxon>Arthropoda</taxon>
        <taxon>Crustacea</taxon>
        <taxon>Branchiopoda</taxon>
        <taxon>Diplostraca</taxon>
        <taxon>Cladocera</taxon>
        <taxon>Anomopoda</taxon>
        <taxon>Daphniidae</taxon>
        <taxon>Daphnia</taxon>
        <taxon>Daphnia similis group</taxon>
    </lineage>
</organism>
<dbReference type="GO" id="GO:0005886">
    <property type="term" value="C:plasma membrane"/>
    <property type="evidence" value="ECO:0007669"/>
    <property type="project" value="TreeGrafter"/>
</dbReference>
<feature type="chain" id="PRO_5042210944" description="Nephrin" evidence="9">
    <location>
        <begin position="28"/>
        <end position="1349"/>
    </location>
</feature>
<keyword evidence="3 8" id="KW-0472">Membrane</keyword>
<evidence type="ECO:0000256" key="7">
    <source>
        <dbReference type="SAM" id="MobiDB-lite"/>
    </source>
</evidence>
<name>A0AAD5L3N5_9CRUS</name>
<dbReference type="GO" id="GO:0009653">
    <property type="term" value="P:anatomical structure morphogenesis"/>
    <property type="evidence" value="ECO:0007669"/>
    <property type="project" value="UniProtKB-ARBA"/>
</dbReference>
<feature type="signal peptide" evidence="9">
    <location>
        <begin position="1"/>
        <end position="27"/>
    </location>
</feature>
<dbReference type="Pfam" id="PF07679">
    <property type="entry name" value="I-set"/>
    <property type="match status" value="1"/>
</dbReference>
<dbReference type="GO" id="GO:0030154">
    <property type="term" value="P:cell differentiation"/>
    <property type="evidence" value="ECO:0007669"/>
    <property type="project" value="UniProtKB-ARBA"/>
</dbReference>
<dbReference type="CDD" id="cd00063">
    <property type="entry name" value="FN3"/>
    <property type="match status" value="1"/>
</dbReference>
<dbReference type="InterPro" id="IPR036179">
    <property type="entry name" value="Ig-like_dom_sf"/>
</dbReference>
<feature type="domain" description="Ig-like" evidence="10">
    <location>
        <begin position="537"/>
        <end position="631"/>
    </location>
</feature>
<dbReference type="GO" id="GO:0050839">
    <property type="term" value="F:cell adhesion molecule binding"/>
    <property type="evidence" value="ECO:0007669"/>
    <property type="project" value="TreeGrafter"/>
</dbReference>
<dbReference type="FunFam" id="2.60.40.10:FF:000405">
    <property type="entry name" value="nephrin isoform X1"/>
    <property type="match status" value="1"/>
</dbReference>
<dbReference type="InterPro" id="IPR003006">
    <property type="entry name" value="Ig/MHC_CS"/>
</dbReference>
<feature type="domain" description="Ig-like" evidence="10">
    <location>
        <begin position="134"/>
        <end position="235"/>
    </location>
</feature>
<feature type="domain" description="Ig-like" evidence="10">
    <location>
        <begin position="439"/>
        <end position="532"/>
    </location>
</feature>
<keyword evidence="8" id="KW-1133">Transmembrane helix</keyword>
<dbReference type="GO" id="GO:0005911">
    <property type="term" value="C:cell-cell junction"/>
    <property type="evidence" value="ECO:0007669"/>
    <property type="project" value="TreeGrafter"/>
</dbReference>
<keyword evidence="4" id="KW-1015">Disulfide bond</keyword>
<dbReference type="PROSITE" id="PS51257">
    <property type="entry name" value="PROKAR_LIPOPROTEIN"/>
    <property type="match status" value="1"/>
</dbReference>
<comment type="subcellular location">
    <subcellularLocation>
        <location evidence="1">Membrane</location>
        <topology evidence="1">Single-pass type I membrane protein</topology>
    </subcellularLocation>
</comment>
<dbReference type="Proteomes" id="UP000820818">
    <property type="component" value="Linkage Group LG1"/>
</dbReference>
<dbReference type="InterPro" id="IPR007110">
    <property type="entry name" value="Ig-like_dom"/>
</dbReference>
<dbReference type="InterPro" id="IPR003598">
    <property type="entry name" value="Ig_sub2"/>
</dbReference>
<feature type="compositionally biased region" description="Polar residues" evidence="7">
    <location>
        <begin position="1241"/>
        <end position="1265"/>
    </location>
</feature>
<reference evidence="12 13" key="1">
    <citation type="submission" date="2022-05" db="EMBL/GenBank/DDBJ databases">
        <title>A multi-omics perspective on studying reproductive biology in Daphnia sinensis.</title>
        <authorList>
            <person name="Jia J."/>
        </authorList>
    </citation>
    <scope>NUCLEOTIDE SEQUENCE [LARGE SCALE GENOMIC DNA]</scope>
    <source>
        <strain evidence="12 13">WSL</strain>
    </source>
</reference>
<dbReference type="Pfam" id="PF13927">
    <property type="entry name" value="Ig_3"/>
    <property type="match status" value="4"/>
</dbReference>
<evidence type="ECO:0000256" key="9">
    <source>
        <dbReference type="SAM" id="SignalP"/>
    </source>
</evidence>
<dbReference type="EMBL" id="WJBH02000001">
    <property type="protein sequence ID" value="KAI9565422.1"/>
    <property type="molecule type" value="Genomic_DNA"/>
</dbReference>
<feature type="domain" description="Ig-like" evidence="10">
    <location>
        <begin position="32"/>
        <end position="129"/>
    </location>
</feature>
<dbReference type="InterPro" id="IPR051275">
    <property type="entry name" value="Cell_adhesion_signaling"/>
</dbReference>
<evidence type="ECO:0000256" key="8">
    <source>
        <dbReference type="SAM" id="Phobius"/>
    </source>
</evidence>
<dbReference type="SMART" id="SM00409">
    <property type="entry name" value="IG"/>
    <property type="match status" value="8"/>
</dbReference>
<keyword evidence="8" id="KW-0812">Transmembrane</keyword>